<keyword evidence="2" id="KW-1185">Reference proteome</keyword>
<evidence type="ECO:0000313" key="1">
    <source>
        <dbReference type="EMBL" id="MBW0472804.1"/>
    </source>
</evidence>
<dbReference type="Proteomes" id="UP000765509">
    <property type="component" value="Unassembled WGS sequence"/>
</dbReference>
<organism evidence="1 2">
    <name type="scientific">Austropuccinia psidii MF-1</name>
    <dbReference type="NCBI Taxonomy" id="1389203"/>
    <lineage>
        <taxon>Eukaryota</taxon>
        <taxon>Fungi</taxon>
        <taxon>Dikarya</taxon>
        <taxon>Basidiomycota</taxon>
        <taxon>Pucciniomycotina</taxon>
        <taxon>Pucciniomycetes</taxon>
        <taxon>Pucciniales</taxon>
        <taxon>Sphaerophragmiaceae</taxon>
        <taxon>Austropuccinia</taxon>
    </lineage>
</organism>
<proteinExistence type="predicted"/>
<dbReference type="EMBL" id="AVOT02003205">
    <property type="protein sequence ID" value="MBW0472804.1"/>
    <property type="molecule type" value="Genomic_DNA"/>
</dbReference>
<evidence type="ECO:0000313" key="2">
    <source>
        <dbReference type="Proteomes" id="UP000765509"/>
    </source>
</evidence>
<gene>
    <name evidence="1" type="ORF">O181_012519</name>
</gene>
<name>A0A9Q3BWJ0_9BASI</name>
<protein>
    <submittedName>
        <fullName evidence="1">Uncharacterized protein</fullName>
    </submittedName>
</protein>
<comment type="caution">
    <text evidence="1">The sequence shown here is derived from an EMBL/GenBank/DDBJ whole genome shotgun (WGS) entry which is preliminary data.</text>
</comment>
<reference evidence="1" key="1">
    <citation type="submission" date="2021-03" db="EMBL/GenBank/DDBJ databases">
        <title>Draft genome sequence of rust myrtle Austropuccinia psidii MF-1, a brazilian biotype.</title>
        <authorList>
            <person name="Quecine M.C."/>
            <person name="Pachon D.M.R."/>
            <person name="Bonatelli M.L."/>
            <person name="Correr F.H."/>
            <person name="Franceschini L.M."/>
            <person name="Leite T.F."/>
            <person name="Margarido G.R.A."/>
            <person name="Almeida C.A."/>
            <person name="Ferrarezi J.A."/>
            <person name="Labate C.A."/>
        </authorList>
    </citation>
    <scope>NUCLEOTIDE SEQUENCE</scope>
    <source>
        <strain evidence="1">MF-1</strain>
    </source>
</reference>
<dbReference type="AlphaFoldDB" id="A0A9Q3BWJ0"/>
<accession>A0A9Q3BWJ0</accession>
<sequence length="93" mass="11024">MYPERGVDFISKNTQKFGQVLKKNEIQESRFFSIKVEIFSDLVDQIQKAVWQDKEYEEIIKKLERGKSVSDYSLEPQAKLLSFKERVVIARNH</sequence>